<organism evidence="2 3">
    <name type="scientific">Cucumis melo var. makuwa</name>
    <name type="common">Oriental melon</name>
    <dbReference type="NCBI Taxonomy" id="1194695"/>
    <lineage>
        <taxon>Eukaryota</taxon>
        <taxon>Viridiplantae</taxon>
        <taxon>Streptophyta</taxon>
        <taxon>Embryophyta</taxon>
        <taxon>Tracheophyta</taxon>
        <taxon>Spermatophyta</taxon>
        <taxon>Magnoliopsida</taxon>
        <taxon>eudicotyledons</taxon>
        <taxon>Gunneridae</taxon>
        <taxon>Pentapetalae</taxon>
        <taxon>rosids</taxon>
        <taxon>fabids</taxon>
        <taxon>Cucurbitales</taxon>
        <taxon>Cucurbitaceae</taxon>
        <taxon>Benincaseae</taxon>
        <taxon>Cucumis</taxon>
    </lineage>
</organism>
<reference evidence="2 3" key="1">
    <citation type="submission" date="2019-08" db="EMBL/GenBank/DDBJ databases">
        <title>Draft genome sequences of two oriental melons (Cucumis melo L. var makuwa).</title>
        <authorList>
            <person name="Kwon S.-Y."/>
        </authorList>
    </citation>
    <scope>NUCLEOTIDE SEQUENCE [LARGE SCALE GENOMIC DNA]</scope>
    <source>
        <strain evidence="3">cv. SW 3</strain>
        <tissue evidence="2">Leaf</tissue>
    </source>
</reference>
<sequence>MDHWFEETIANGNSNSVEFFRRGTNRPEDIMVEGLGSKQDSPITSKKRGRTEAPKEDVTVQKKQRIKSLVSKSRVYRRNLKKRNKKRLKERQESLSIEWDHILIVDDDELFDGYPWGRVAFELLVEFMNRASSAPEGCTYQSSAPEGCTYQSSAPEGHTYQSCAPEGRTSQSSAPEGRTSQSSAPEGCTYQSCAPEGCTYQSCAPEGCTYQSSAPEGCTYP</sequence>
<proteinExistence type="predicted"/>
<protein>
    <submittedName>
        <fullName evidence="2">TPRXL isoform X1</fullName>
    </submittedName>
</protein>
<dbReference type="STRING" id="1194695.A0A5A7VL86"/>
<dbReference type="AlphaFoldDB" id="A0A5A7VL86"/>
<accession>A0A5A7VL86</accession>
<dbReference type="EMBL" id="SSTE01000601">
    <property type="protein sequence ID" value="KAA0067216.1"/>
    <property type="molecule type" value="Genomic_DNA"/>
</dbReference>
<name>A0A5A7VL86_CUCMM</name>
<dbReference type="Proteomes" id="UP000321393">
    <property type="component" value="Unassembled WGS sequence"/>
</dbReference>
<dbReference type="OrthoDB" id="4505928at2759"/>
<feature type="region of interest" description="Disordered" evidence="1">
    <location>
        <begin position="32"/>
        <end position="57"/>
    </location>
</feature>
<feature type="region of interest" description="Disordered" evidence="1">
    <location>
        <begin position="159"/>
        <end position="187"/>
    </location>
</feature>
<gene>
    <name evidence="2" type="ORF">E6C27_scaffold418G00210</name>
</gene>
<comment type="caution">
    <text evidence="2">The sequence shown here is derived from an EMBL/GenBank/DDBJ whole genome shotgun (WGS) entry which is preliminary data.</text>
</comment>
<evidence type="ECO:0000313" key="3">
    <source>
        <dbReference type="Proteomes" id="UP000321393"/>
    </source>
</evidence>
<evidence type="ECO:0000256" key="1">
    <source>
        <dbReference type="SAM" id="MobiDB-lite"/>
    </source>
</evidence>
<evidence type="ECO:0000313" key="2">
    <source>
        <dbReference type="EMBL" id="KAA0067216.1"/>
    </source>
</evidence>